<reference evidence="1 2" key="1">
    <citation type="journal article" date="2017" name="Nat. Commun.">
        <title>Genome assembly with in vitro proximity ligation data and whole-genome triplication in lettuce.</title>
        <authorList>
            <person name="Reyes-Chin-Wo S."/>
            <person name="Wang Z."/>
            <person name="Yang X."/>
            <person name="Kozik A."/>
            <person name="Arikit S."/>
            <person name="Song C."/>
            <person name="Xia L."/>
            <person name="Froenicke L."/>
            <person name="Lavelle D.O."/>
            <person name="Truco M.J."/>
            <person name="Xia R."/>
            <person name="Zhu S."/>
            <person name="Xu C."/>
            <person name="Xu H."/>
            <person name="Xu X."/>
            <person name="Cox K."/>
            <person name="Korf I."/>
            <person name="Meyers B.C."/>
            <person name="Michelmore R.W."/>
        </authorList>
    </citation>
    <scope>NUCLEOTIDE SEQUENCE [LARGE SCALE GENOMIC DNA]</scope>
    <source>
        <strain evidence="2">cv. Salinas</strain>
        <tissue evidence="1">Seedlings</tissue>
    </source>
</reference>
<dbReference type="AlphaFoldDB" id="A0A9R1W806"/>
<protein>
    <submittedName>
        <fullName evidence="1">Uncharacterized protein</fullName>
    </submittedName>
</protein>
<organism evidence="1 2">
    <name type="scientific">Lactuca sativa</name>
    <name type="common">Garden lettuce</name>
    <dbReference type="NCBI Taxonomy" id="4236"/>
    <lineage>
        <taxon>Eukaryota</taxon>
        <taxon>Viridiplantae</taxon>
        <taxon>Streptophyta</taxon>
        <taxon>Embryophyta</taxon>
        <taxon>Tracheophyta</taxon>
        <taxon>Spermatophyta</taxon>
        <taxon>Magnoliopsida</taxon>
        <taxon>eudicotyledons</taxon>
        <taxon>Gunneridae</taxon>
        <taxon>Pentapetalae</taxon>
        <taxon>asterids</taxon>
        <taxon>campanulids</taxon>
        <taxon>Asterales</taxon>
        <taxon>Asteraceae</taxon>
        <taxon>Cichorioideae</taxon>
        <taxon>Cichorieae</taxon>
        <taxon>Lactucinae</taxon>
        <taxon>Lactuca</taxon>
    </lineage>
</organism>
<comment type="caution">
    <text evidence="1">The sequence shown here is derived from an EMBL/GenBank/DDBJ whole genome shotgun (WGS) entry which is preliminary data.</text>
</comment>
<gene>
    <name evidence="1" type="ORF">LSAT_V11C300127560</name>
</gene>
<dbReference type="EMBL" id="NBSK02000003">
    <property type="protein sequence ID" value="KAJ0219043.1"/>
    <property type="molecule type" value="Genomic_DNA"/>
</dbReference>
<sequence length="193" mass="22489">MSSNTLIGSTFGNLNFKTGIKCCFLFLKLRVQVLKELKRLQNIDFTGIDKDECYLYYCFPDVDFPKGLRLIRNELQYAKFIAIVYECCVKILMYADHFDNIQEEVYDVQADVETSETKHRSENFNPHIIKTDNAPDCEMGENIGHRKPIDVDMAENEAEEVDVADDLPNIFNEEQDWKEQKPVIGMRFENPKL</sequence>
<proteinExistence type="predicted"/>
<name>A0A9R1W806_LACSA</name>
<evidence type="ECO:0000313" key="1">
    <source>
        <dbReference type="EMBL" id="KAJ0219043.1"/>
    </source>
</evidence>
<evidence type="ECO:0000313" key="2">
    <source>
        <dbReference type="Proteomes" id="UP000235145"/>
    </source>
</evidence>
<dbReference type="Proteomes" id="UP000235145">
    <property type="component" value="Unassembled WGS sequence"/>
</dbReference>
<keyword evidence="2" id="KW-1185">Reference proteome</keyword>
<accession>A0A9R1W806</accession>